<evidence type="ECO:0000313" key="5">
    <source>
        <dbReference type="EMBL" id="MPM06120.1"/>
    </source>
</evidence>
<dbReference type="InterPro" id="IPR000843">
    <property type="entry name" value="HTH_LacI"/>
</dbReference>
<dbReference type="SUPFAM" id="SSF53822">
    <property type="entry name" value="Periplasmic binding protein-like I"/>
    <property type="match status" value="1"/>
</dbReference>
<dbReference type="PANTHER" id="PTHR30146">
    <property type="entry name" value="LACI-RELATED TRANSCRIPTIONAL REPRESSOR"/>
    <property type="match status" value="1"/>
</dbReference>
<gene>
    <name evidence="5" type="primary">ccpA_15</name>
    <name evidence="5" type="ORF">SDC9_52416</name>
</gene>
<dbReference type="PANTHER" id="PTHR30146:SF150">
    <property type="entry name" value="ARABINOSE METABOLISM TRANSCRIPTIONAL REPRESSOR"/>
    <property type="match status" value="1"/>
</dbReference>
<dbReference type="GO" id="GO:0000976">
    <property type="term" value="F:transcription cis-regulatory region binding"/>
    <property type="evidence" value="ECO:0007669"/>
    <property type="project" value="TreeGrafter"/>
</dbReference>
<dbReference type="CDD" id="cd01392">
    <property type="entry name" value="HTH_LacI"/>
    <property type="match status" value="1"/>
</dbReference>
<protein>
    <submittedName>
        <fullName evidence="5">Catabolite control protein A</fullName>
    </submittedName>
</protein>
<dbReference type="InterPro" id="IPR028082">
    <property type="entry name" value="Peripla_BP_I"/>
</dbReference>
<organism evidence="5">
    <name type="scientific">bioreactor metagenome</name>
    <dbReference type="NCBI Taxonomy" id="1076179"/>
    <lineage>
        <taxon>unclassified sequences</taxon>
        <taxon>metagenomes</taxon>
        <taxon>ecological metagenomes</taxon>
    </lineage>
</organism>
<evidence type="ECO:0000256" key="2">
    <source>
        <dbReference type="ARBA" id="ARBA00023125"/>
    </source>
</evidence>
<dbReference type="PROSITE" id="PS50932">
    <property type="entry name" value="HTH_LACI_2"/>
    <property type="match status" value="1"/>
</dbReference>
<dbReference type="Gene3D" id="3.40.50.2300">
    <property type="match status" value="2"/>
</dbReference>
<evidence type="ECO:0000259" key="4">
    <source>
        <dbReference type="PROSITE" id="PS50932"/>
    </source>
</evidence>
<dbReference type="AlphaFoldDB" id="A0A644WQL6"/>
<keyword evidence="1" id="KW-0805">Transcription regulation</keyword>
<accession>A0A644WQL6</accession>
<feature type="domain" description="HTH lacI-type" evidence="4">
    <location>
        <begin position="4"/>
        <end position="46"/>
    </location>
</feature>
<keyword evidence="3" id="KW-0804">Transcription</keyword>
<dbReference type="EMBL" id="VSSQ01001200">
    <property type="protein sequence ID" value="MPM06120.1"/>
    <property type="molecule type" value="Genomic_DNA"/>
</dbReference>
<sequence length="342" mass="37274">MGKITSKEIARLAGVSVSTVSIVLNNKAGVGEETRKRVLDILASYGIFPKSSGYMPSRGVIRFCKIVKHGHIINDRHNVFISEYIDGVIDEAKSVDLSVEVATYQNVPISEVVQDLAKSPNIAGCILLSTELSEEDLSQFASLPIQDVFLDAIYPYAKGSFVTMDNAGMVYEAIRYLHEFGHTRIGMFTSSGCSNFHAREEAFLDSLEKLDLPRDERFIIPVQSTHQGSYEDTKAFLIRNTSEILPTAFFACNDIVAIGAIRALQECGYDVPSRISVIGFDDLPISCLLSPALTTLSVPKLELGSLAVRVLLDDKTSIGVIASRKSVLGGTLIHRSSVALPI</sequence>
<comment type="caution">
    <text evidence="5">The sequence shown here is derived from an EMBL/GenBank/DDBJ whole genome shotgun (WGS) entry which is preliminary data.</text>
</comment>
<dbReference type="Pfam" id="PF00356">
    <property type="entry name" value="LacI"/>
    <property type="match status" value="1"/>
</dbReference>
<evidence type="ECO:0000256" key="1">
    <source>
        <dbReference type="ARBA" id="ARBA00023015"/>
    </source>
</evidence>
<proteinExistence type="predicted"/>
<dbReference type="SMART" id="SM00354">
    <property type="entry name" value="HTH_LACI"/>
    <property type="match status" value="1"/>
</dbReference>
<dbReference type="SUPFAM" id="SSF47413">
    <property type="entry name" value="lambda repressor-like DNA-binding domains"/>
    <property type="match status" value="1"/>
</dbReference>
<dbReference type="InterPro" id="IPR010982">
    <property type="entry name" value="Lambda_DNA-bd_dom_sf"/>
</dbReference>
<dbReference type="Pfam" id="PF13377">
    <property type="entry name" value="Peripla_BP_3"/>
    <property type="match status" value="1"/>
</dbReference>
<name>A0A644WQL6_9ZZZZ</name>
<keyword evidence="2" id="KW-0238">DNA-binding</keyword>
<dbReference type="InterPro" id="IPR046335">
    <property type="entry name" value="LacI/GalR-like_sensor"/>
</dbReference>
<reference evidence="5" key="1">
    <citation type="submission" date="2019-08" db="EMBL/GenBank/DDBJ databases">
        <authorList>
            <person name="Kucharzyk K."/>
            <person name="Murdoch R.W."/>
            <person name="Higgins S."/>
            <person name="Loffler F."/>
        </authorList>
    </citation>
    <scope>NUCLEOTIDE SEQUENCE</scope>
</reference>
<evidence type="ECO:0000256" key="3">
    <source>
        <dbReference type="ARBA" id="ARBA00023163"/>
    </source>
</evidence>
<dbReference type="Gene3D" id="1.10.260.40">
    <property type="entry name" value="lambda repressor-like DNA-binding domains"/>
    <property type="match status" value="1"/>
</dbReference>
<dbReference type="GO" id="GO:0003700">
    <property type="term" value="F:DNA-binding transcription factor activity"/>
    <property type="evidence" value="ECO:0007669"/>
    <property type="project" value="TreeGrafter"/>
</dbReference>